<dbReference type="RefSeq" id="WP_246146341.1">
    <property type="nucleotide sequence ID" value="NZ_CP036525.1"/>
</dbReference>
<proteinExistence type="predicted"/>
<feature type="region of interest" description="Disordered" evidence="1">
    <location>
        <begin position="135"/>
        <end position="156"/>
    </location>
</feature>
<dbReference type="KEGG" id="rlc:K227x_60250"/>
<reference evidence="3 4" key="1">
    <citation type="submission" date="2019-02" db="EMBL/GenBank/DDBJ databases">
        <title>Deep-cultivation of Planctomycetes and their phenomic and genomic characterization uncovers novel biology.</title>
        <authorList>
            <person name="Wiegand S."/>
            <person name="Jogler M."/>
            <person name="Boedeker C."/>
            <person name="Pinto D."/>
            <person name="Vollmers J."/>
            <person name="Rivas-Marin E."/>
            <person name="Kohn T."/>
            <person name="Peeters S.H."/>
            <person name="Heuer A."/>
            <person name="Rast P."/>
            <person name="Oberbeckmann S."/>
            <person name="Bunk B."/>
            <person name="Jeske O."/>
            <person name="Meyerdierks A."/>
            <person name="Storesund J.E."/>
            <person name="Kallscheuer N."/>
            <person name="Luecker S."/>
            <person name="Lage O.M."/>
            <person name="Pohl T."/>
            <person name="Merkel B.J."/>
            <person name="Hornburger P."/>
            <person name="Mueller R.-W."/>
            <person name="Bruemmer F."/>
            <person name="Labrenz M."/>
            <person name="Spormann A.M."/>
            <person name="Op den Camp H."/>
            <person name="Overmann J."/>
            <person name="Amann R."/>
            <person name="Jetten M.S.M."/>
            <person name="Mascher T."/>
            <person name="Medema M.H."/>
            <person name="Devos D.P."/>
            <person name="Kaster A.-K."/>
            <person name="Ovreas L."/>
            <person name="Rohde M."/>
            <person name="Galperin M.Y."/>
            <person name="Jogler C."/>
        </authorList>
    </citation>
    <scope>NUCLEOTIDE SEQUENCE [LARGE SCALE GENOMIC DNA]</scope>
    <source>
        <strain evidence="3 4">K22_7</strain>
    </source>
</reference>
<name>A0A517NKC8_9BACT</name>
<evidence type="ECO:0000256" key="1">
    <source>
        <dbReference type="SAM" id="MobiDB-lite"/>
    </source>
</evidence>
<keyword evidence="4" id="KW-1185">Reference proteome</keyword>
<gene>
    <name evidence="3" type="ORF">K227x_60250</name>
</gene>
<feature type="signal peptide" evidence="2">
    <location>
        <begin position="1"/>
        <end position="25"/>
    </location>
</feature>
<feature type="compositionally biased region" description="Polar residues" evidence="1">
    <location>
        <begin position="142"/>
        <end position="156"/>
    </location>
</feature>
<organism evidence="3 4">
    <name type="scientific">Rubripirellula lacrimiformis</name>
    <dbReference type="NCBI Taxonomy" id="1930273"/>
    <lineage>
        <taxon>Bacteria</taxon>
        <taxon>Pseudomonadati</taxon>
        <taxon>Planctomycetota</taxon>
        <taxon>Planctomycetia</taxon>
        <taxon>Pirellulales</taxon>
        <taxon>Pirellulaceae</taxon>
        <taxon>Rubripirellula</taxon>
    </lineage>
</organism>
<evidence type="ECO:0000256" key="2">
    <source>
        <dbReference type="SAM" id="SignalP"/>
    </source>
</evidence>
<evidence type="ECO:0000313" key="3">
    <source>
        <dbReference type="EMBL" id="QDT07597.1"/>
    </source>
</evidence>
<feature type="region of interest" description="Disordered" evidence="1">
    <location>
        <begin position="28"/>
        <end position="65"/>
    </location>
</feature>
<protein>
    <submittedName>
        <fullName evidence="3">Uncharacterized protein</fullName>
    </submittedName>
</protein>
<keyword evidence="2" id="KW-0732">Signal</keyword>
<sequence precursor="true">MIGNRTGLFLAAGMASMLLGSVDQAAAQCSRGGGGGGPSTGSTMALNSSLPYSSNPLVSNSQSSSYPSSISLMAQQYQQRAAQIQNQGLAIGYQNAERQRLSRIAYEERVRPMRLARAEAKRAARADRIAARLAERDGVSEPASQNRYSLTSVVSP</sequence>
<dbReference type="EMBL" id="CP036525">
    <property type="protein sequence ID" value="QDT07597.1"/>
    <property type="molecule type" value="Genomic_DNA"/>
</dbReference>
<dbReference type="AlphaFoldDB" id="A0A517NKC8"/>
<evidence type="ECO:0000313" key="4">
    <source>
        <dbReference type="Proteomes" id="UP000318538"/>
    </source>
</evidence>
<feature type="compositionally biased region" description="Low complexity" evidence="1">
    <location>
        <begin position="46"/>
        <end position="65"/>
    </location>
</feature>
<accession>A0A517NKC8</accession>
<dbReference type="Proteomes" id="UP000318538">
    <property type="component" value="Chromosome"/>
</dbReference>
<feature type="chain" id="PRO_5021955747" evidence="2">
    <location>
        <begin position="26"/>
        <end position="156"/>
    </location>
</feature>